<accession>A0A812KBH1</accession>
<keyword evidence="2" id="KW-1185">Reference proteome</keyword>
<reference evidence="1" key="1">
    <citation type="submission" date="2021-02" db="EMBL/GenBank/DDBJ databases">
        <authorList>
            <person name="Dougan E. K."/>
            <person name="Rhodes N."/>
            <person name="Thang M."/>
            <person name="Chan C."/>
        </authorList>
    </citation>
    <scope>NUCLEOTIDE SEQUENCE</scope>
</reference>
<dbReference type="EMBL" id="CAJNIZ010003811">
    <property type="protein sequence ID" value="CAE7226192.1"/>
    <property type="molecule type" value="Genomic_DNA"/>
</dbReference>
<protein>
    <submittedName>
        <fullName evidence="1">IIV3-029R protein</fullName>
    </submittedName>
</protein>
<evidence type="ECO:0000313" key="1">
    <source>
        <dbReference type="EMBL" id="CAE7226192.1"/>
    </source>
</evidence>
<name>A0A812KBH1_SYMPI</name>
<dbReference type="AlphaFoldDB" id="A0A812KBH1"/>
<proteinExistence type="predicted"/>
<dbReference type="OrthoDB" id="409000at2759"/>
<evidence type="ECO:0000313" key="2">
    <source>
        <dbReference type="Proteomes" id="UP000649617"/>
    </source>
</evidence>
<sequence length="170" mass="19050">MWEHLLQSQAPWGIFMEDDLMYIHPELGSLLQKLGDSLPSPGKEWDYLQIQGGSCPNNSPLPLHILRGTGYNTGMYIITREAAKSAIEAHFPMRGGQLDNPENFLRSKCRGHNICPVPVKQTGIEDTDVQIPPKAVMLEEEPLIPDCRSLDSQQMMRPDLISPEDLDLTA</sequence>
<gene>
    <name evidence="1" type="primary">IIV3-029R</name>
    <name evidence="1" type="ORF">SPIL2461_LOCUS3214</name>
</gene>
<comment type="caution">
    <text evidence="1">The sequence shown here is derived from an EMBL/GenBank/DDBJ whole genome shotgun (WGS) entry which is preliminary data.</text>
</comment>
<organism evidence="1 2">
    <name type="scientific">Symbiodinium pilosum</name>
    <name type="common">Dinoflagellate</name>
    <dbReference type="NCBI Taxonomy" id="2952"/>
    <lineage>
        <taxon>Eukaryota</taxon>
        <taxon>Sar</taxon>
        <taxon>Alveolata</taxon>
        <taxon>Dinophyceae</taxon>
        <taxon>Suessiales</taxon>
        <taxon>Symbiodiniaceae</taxon>
        <taxon>Symbiodinium</taxon>
    </lineage>
</organism>
<dbReference type="Proteomes" id="UP000649617">
    <property type="component" value="Unassembled WGS sequence"/>
</dbReference>